<proteinExistence type="predicted"/>
<accession>A0A4Q7UE70</accession>
<dbReference type="Proteomes" id="UP000293781">
    <property type="component" value="Unassembled WGS sequence"/>
</dbReference>
<reference evidence="1 2" key="1">
    <citation type="submission" date="2019-02" db="EMBL/GenBank/DDBJ databases">
        <title>Sequencing the genomes of 1000 actinobacteria strains.</title>
        <authorList>
            <person name="Klenk H.-P."/>
        </authorList>
    </citation>
    <scope>NUCLEOTIDE SEQUENCE [LARGE SCALE GENOMIC DNA]</scope>
    <source>
        <strain evidence="1 2">DSM 45888</strain>
    </source>
</reference>
<dbReference type="RefSeq" id="WP_130402079.1">
    <property type="nucleotide sequence ID" value="NZ_SHKK01000001.1"/>
</dbReference>
<dbReference type="EMBL" id="SHKK01000001">
    <property type="protein sequence ID" value="RZT79567.1"/>
    <property type="molecule type" value="Genomic_DNA"/>
</dbReference>
<comment type="caution">
    <text evidence="1">The sequence shown here is derived from an EMBL/GenBank/DDBJ whole genome shotgun (WGS) entry which is preliminary data.</text>
</comment>
<evidence type="ECO:0000313" key="1">
    <source>
        <dbReference type="EMBL" id="RZT79567.1"/>
    </source>
</evidence>
<sequence>MAAFSRSLPPFFAVLLLAPIAVLLLQARSTVDEDLVLVRGERHGVEYLQALNQVTVALVDAQSAVVTGKPVPAGPLDEAAAAMTAIDARLGTELLAQDRWGGLQAKIGTLVRQRPASAQEAVLGRRVPGRRGRSRA</sequence>
<gene>
    <name evidence="1" type="ORF">EV382_2782</name>
</gene>
<organism evidence="1 2">
    <name type="scientific">Micromonospora violae</name>
    <dbReference type="NCBI Taxonomy" id="1278207"/>
    <lineage>
        <taxon>Bacteria</taxon>
        <taxon>Bacillati</taxon>
        <taxon>Actinomycetota</taxon>
        <taxon>Actinomycetes</taxon>
        <taxon>Micromonosporales</taxon>
        <taxon>Micromonosporaceae</taxon>
        <taxon>Micromonospora</taxon>
    </lineage>
</organism>
<evidence type="ECO:0000313" key="2">
    <source>
        <dbReference type="Proteomes" id="UP000293781"/>
    </source>
</evidence>
<name>A0A4Q7UE70_9ACTN</name>
<protein>
    <submittedName>
        <fullName evidence="1">Uncharacterized protein</fullName>
    </submittedName>
</protein>
<dbReference type="AlphaFoldDB" id="A0A4Q7UE70"/>
<keyword evidence="2" id="KW-1185">Reference proteome</keyword>